<evidence type="ECO:0000313" key="1">
    <source>
        <dbReference type="EMBL" id="PAV10460.1"/>
    </source>
</evidence>
<dbReference type="AlphaFoldDB" id="A0A2A2HM96"/>
<proteinExistence type="predicted"/>
<evidence type="ECO:0000313" key="2">
    <source>
        <dbReference type="Proteomes" id="UP000218164"/>
    </source>
</evidence>
<dbReference type="RefSeq" id="WP_095646231.1">
    <property type="nucleotide sequence ID" value="NZ_LMVP01000558.1"/>
</dbReference>
<sequence length="127" mass="13540">MRKTILKTVCIFTLVFFVLSMTGAAASSCKTTTDAKNDTFTCNCKCKSCCFNVMKNDKGCSLKVVKTGCYTTAKGGKVCMQSNGNFCYTRPASCSKCCTDSFSYCVIGADGKKDCATVTIKTACSSC</sequence>
<comment type="caution">
    <text evidence="1">The sequence shown here is derived from an EMBL/GenBank/DDBJ whole genome shotgun (WGS) entry which is preliminary data.</text>
</comment>
<keyword evidence="2" id="KW-1185">Reference proteome</keyword>
<reference evidence="1 2" key="1">
    <citation type="journal article" date="2017" name="BMC Genomics">
        <title>Genomic analysis of methanogenic archaea reveals a shift towards energy conservation.</title>
        <authorList>
            <person name="Gilmore S.P."/>
            <person name="Henske J.K."/>
            <person name="Sexton J.A."/>
            <person name="Solomon K.V."/>
            <person name="Seppala S."/>
            <person name="Yoo J.I."/>
            <person name="Huyett L.M."/>
            <person name="Pressman A."/>
            <person name="Cogan J.Z."/>
            <person name="Kivenson V."/>
            <person name="Peng X."/>
            <person name="Tan Y."/>
            <person name="Valentine D.L."/>
            <person name="O'Malley M.A."/>
        </authorList>
    </citation>
    <scope>NUCLEOTIDE SEQUENCE [LARGE SCALE GENOMIC DNA]</scope>
    <source>
        <strain evidence="1 2">MC-15</strain>
    </source>
</reference>
<dbReference type="Proteomes" id="UP000218164">
    <property type="component" value="Unassembled WGS sequence"/>
</dbReference>
<gene>
    <name evidence="1" type="ORF">ASJ81_13415</name>
</gene>
<dbReference type="EMBL" id="LMVP01000558">
    <property type="protein sequence ID" value="PAV10460.1"/>
    <property type="molecule type" value="Genomic_DNA"/>
</dbReference>
<accession>A0A2A2HM96</accession>
<dbReference type="PROSITE" id="PS51257">
    <property type="entry name" value="PROKAR_LIPOPROTEIN"/>
    <property type="match status" value="1"/>
</dbReference>
<name>A0A2A2HM96_9EURY</name>
<dbReference type="OrthoDB" id="136894at2157"/>
<protein>
    <submittedName>
        <fullName evidence="1">Uncharacterized protein</fullName>
    </submittedName>
</protein>
<organism evidence="1 2">
    <name type="scientific">Methanosarcina spelaei</name>
    <dbReference type="NCBI Taxonomy" id="1036679"/>
    <lineage>
        <taxon>Archaea</taxon>
        <taxon>Methanobacteriati</taxon>
        <taxon>Methanobacteriota</taxon>
        <taxon>Stenosarchaea group</taxon>
        <taxon>Methanomicrobia</taxon>
        <taxon>Methanosarcinales</taxon>
        <taxon>Methanosarcinaceae</taxon>
        <taxon>Methanosarcina</taxon>
    </lineage>
</organism>